<dbReference type="RefSeq" id="WP_149818889.1">
    <property type="nucleotide sequence ID" value="NZ_VUOA01000027.1"/>
</dbReference>
<organism evidence="2 3">
    <name type="scientific">Salinarimonas soli</name>
    <dbReference type="NCBI Taxonomy" id="1638099"/>
    <lineage>
        <taxon>Bacteria</taxon>
        <taxon>Pseudomonadati</taxon>
        <taxon>Pseudomonadota</taxon>
        <taxon>Alphaproteobacteria</taxon>
        <taxon>Hyphomicrobiales</taxon>
        <taxon>Salinarimonadaceae</taxon>
        <taxon>Salinarimonas</taxon>
    </lineage>
</organism>
<evidence type="ECO:0000313" key="3">
    <source>
        <dbReference type="Proteomes" id="UP000323142"/>
    </source>
</evidence>
<keyword evidence="3" id="KW-1185">Reference proteome</keyword>
<reference evidence="2 3" key="2">
    <citation type="submission" date="2019-09" db="EMBL/GenBank/DDBJ databases">
        <authorList>
            <person name="Jin C."/>
        </authorList>
    </citation>
    <scope>NUCLEOTIDE SEQUENCE [LARGE SCALE GENOMIC DNA]</scope>
    <source>
        <strain evidence="2 3">BN140002</strain>
    </source>
</reference>
<evidence type="ECO:0000313" key="2">
    <source>
        <dbReference type="EMBL" id="KAA2236422.1"/>
    </source>
</evidence>
<gene>
    <name evidence="2" type="ORF">F0L46_14870</name>
</gene>
<reference evidence="2 3" key="1">
    <citation type="submission" date="2019-09" db="EMBL/GenBank/DDBJ databases">
        <title>Salinarimonas rosea gen. nov., sp. nov., a new member of the a-2 subgroup of the Proteobacteria.</title>
        <authorList>
            <person name="Liu J."/>
        </authorList>
    </citation>
    <scope>NUCLEOTIDE SEQUENCE [LARGE SCALE GENOMIC DNA]</scope>
    <source>
        <strain evidence="2 3">BN140002</strain>
    </source>
</reference>
<name>A0A5B2VDD3_9HYPH</name>
<dbReference type="AlphaFoldDB" id="A0A5B2VDD3"/>
<evidence type="ECO:0000256" key="1">
    <source>
        <dbReference type="SAM" id="Phobius"/>
    </source>
</evidence>
<dbReference type="EMBL" id="VUOA01000027">
    <property type="protein sequence ID" value="KAA2236422.1"/>
    <property type="molecule type" value="Genomic_DNA"/>
</dbReference>
<feature type="transmembrane region" description="Helical" evidence="1">
    <location>
        <begin position="35"/>
        <end position="59"/>
    </location>
</feature>
<protein>
    <submittedName>
        <fullName evidence="2">Uncharacterized protein</fullName>
    </submittedName>
</protein>
<keyword evidence="1" id="KW-0812">Transmembrane</keyword>
<accession>A0A5B2VDD3</accession>
<keyword evidence="1" id="KW-0472">Membrane</keyword>
<sequence>MDKVLWLMLIASIALMGLGYSLLRGHGPADHRLGGLVPMGLGIGLFGLTLVVGFIVAVAR</sequence>
<dbReference type="Proteomes" id="UP000323142">
    <property type="component" value="Unassembled WGS sequence"/>
</dbReference>
<comment type="caution">
    <text evidence="2">The sequence shown here is derived from an EMBL/GenBank/DDBJ whole genome shotgun (WGS) entry which is preliminary data.</text>
</comment>
<keyword evidence="1" id="KW-1133">Transmembrane helix</keyword>
<feature type="transmembrane region" description="Helical" evidence="1">
    <location>
        <begin position="6"/>
        <end position="23"/>
    </location>
</feature>
<proteinExistence type="predicted"/>